<protein>
    <submittedName>
        <fullName evidence="1">Uncharacterized protein</fullName>
    </submittedName>
</protein>
<comment type="caution">
    <text evidence="1">The sequence shown here is derived from an EMBL/GenBank/DDBJ whole genome shotgun (WGS) entry which is preliminary data.</text>
</comment>
<gene>
    <name evidence="1" type="ORF">KDK92_24185</name>
</gene>
<dbReference type="EMBL" id="JAGSOJ010000007">
    <property type="protein sequence ID" value="MCM1992830.1"/>
    <property type="molecule type" value="Genomic_DNA"/>
</dbReference>
<organism evidence="1 2">
    <name type="scientific">Oceanirhabdus seepicola</name>
    <dbReference type="NCBI Taxonomy" id="2828781"/>
    <lineage>
        <taxon>Bacteria</taxon>
        <taxon>Bacillati</taxon>
        <taxon>Bacillota</taxon>
        <taxon>Clostridia</taxon>
        <taxon>Eubacteriales</taxon>
        <taxon>Clostridiaceae</taxon>
        <taxon>Oceanirhabdus</taxon>
    </lineage>
</organism>
<evidence type="ECO:0000313" key="2">
    <source>
        <dbReference type="Proteomes" id="UP001056429"/>
    </source>
</evidence>
<reference evidence="1" key="1">
    <citation type="journal article" date="2021" name="mSystems">
        <title>Bacteria and Archaea Synergistically Convert Glycine Betaine to Biogenic Methane in the Formosa Cold Seep of the South China Sea.</title>
        <authorList>
            <person name="Li L."/>
            <person name="Zhang W."/>
            <person name="Zhang S."/>
            <person name="Song L."/>
            <person name="Sun Q."/>
            <person name="Zhang H."/>
            <person name="Xiang H."/>
            <person name="Dong X."/>
        </authorList>
    </citation>
    <scope>NUCLEOTIDE SEQUENCE</scope>
    <source>
        <strain evidence="1">ZWT</strain>
    </source>
</reference>
<evidence type="ECO:0000313" key="1">
    <source>
        <dbReference type="EMBL" id="MCM1992830.1"/>
    </source>
</evidence>
<sequence>MREKIFIINFFDKNEMKWYENEESNQTQVVVPFQSSEEHRYEHTKWYHETGKPPIEVPIDDSFTEEFVQLPPLLEFQEFEEYMPLKENKE</sequence>
<accession>A0A9J6PAQ3</accession>
<reference evidence="1" key="2">
    <citation type="submission" date="2021-04" db="EMBL/GenBank/DDBJ databases">
        <authorList>
            <person name="Dong X."/>
        </authorList>
    </citation>
    <scope>NUCLEOTIDE SEQUENCE</scope>
    <source>
        <strain evidence="1">ZWT</strain>
    </source>
</reference>
<name>A0A9J6PAQ3_9CLOT</name>
<proteinExistence type="predicted"/>
<dbReference type="RefSeq" id="WP_250861996.1">
    <property type="nucleotide sequence ID" value="NZ_JAGSOJ010000007.1"/>
</dbReference>
<keyword evidence="2" id="KW-1185">Reference proteome</keyword>
<dbReference type="Proteomes" id="UP001056429">
    <property type="component" value="Unassembled WGS sequence"/>
</dbReference>
<dbReference type="AlphaFoldDB" id="A0A9J6PAQ3"/>